<feature type="transmembrane region" description="Helical" evidence="8">
    <location>
        <begin position="121"/>
        <end position="139"/>
    </location>
</feature>
<gene>
    <name evidence="11" type="ORF">DIC66_05815</name>
</gene>
<evidence type="ECO:0000256" key="5">
    <source>
        <dbReference type="ARBA" id="ARBA00023049"/>
    </source>
</evidence>
<sequence>MRQVMPPVTSWASTLGSDAMDTAPERSLSANYMDGRSAQSHPVQLRLQQGLLHIDGEGIAMRIPLAEVQWPERTRHGKRVAHLAQGGLVQSDDATAWDAWVGASGQRDSLVVKMQQSWRSALASAVLLVGLLAAAYAWGLPLLTEALVAATPSSVDNSLGESTLAAIDSSLMQPSQLSASEQQRIQAAWQQVAGALSTAQVPVWRLVFRKSRIGPNAFALPGGTIVLTDELVRLVDGDTDVLCAVLAHELGHVKHRDGLRMLVQVGVVGSISSIVLGDFSSVLAAVPALLGQAHYSRQAEHQADVFAVQVLKTAHISPATMVTLFAKLEQERAKRGAQDKGSESMLGIAFASHPSDAERVAFFRQAAQ</sequence>
<accession>A0A3E1RFS3</accession>
<evidence type="ECO:0000256" key="2">
    <source>
        <dbReference type="ARBA" id="ARBA00022723"/>
    </source>
</evidence>
<keyword evidence="3 6" id="KW-0378">Hydrolase</keyword>
<keyword evidence="8" id="KW-0812">Transmembrane</keyword>
<keyword evidence="8" id="KW-1133">Transmembrane helix</keyword>
<feature type="region of interest" description="Disordered" evidence="7">
    <location>
        <begin position="1"/>
        <end position="22"/>
    </location>
</feature>
<evidence type="ECO:0000256" key="7">
    <source>
        <dbReference type="SAM" id="MobiDB-lite"/>
    </source>
</evidence>
<name>A0A3E1RFS3_9BURK</name>
<evidence type="ECO:0000256" key="6">
    <source>
        <dbReference type="RuleBase" id="RU003983"/>
    </source>
</evidence>
<keyword evidence="4 6" id="KW-0862">Zinc</keyword>
<dbReference type="EMBL" id="QFZK01000002">
    <property type="protein sequence ID" value="RFO98227.1"/>
    <property type="molecule type" value="Genomic_DNA"/>
</dbReference>
<comment type="caution">
    <text evidence="11">The sequence shown here is derived from an EMBL/GenBank/DDBJ whole genome shotgun (WGS) entry which is preliminary data.</text>
</comment>
<keyword evidence="2" id="KW-0479">Metal-binding</keyword>
<feature type="domain" description="Peptidase M48" evidence="9">
    <location>
        <begin position="180"/>
        <end position="364"/>
    </location>
</feature>
<dbReference type="InterPro" id="IPR055518">
    <property type="entry name" value="DUF7092"/>
</dbReference>
<dbReference type="GO" id="GO:0004222">
    <property type="term" value="F:metalloendopeptidase activity"/>
    <property type="evidence" value="ECO:0007669"/>
    <property type="project" value="InterPro"/>
</dbReference>
<proteinExistence type="inferred from homology"/>
<reference evidence="11 12" key="1">
    <citation type="submission" date="2018-05" db="EMBL/GenBank/DDBJ databases">
        <title>Rhodoferax soyangensis sp.nov., isolated from an oligotrophic freshwater lake.</title>
        <authorList>
            <person name="Park M."/>
        </authorList>
    </citation>
    <scope>NUCLEOTIDE SEQUENCE [LARGE SCALE GENOMIC DNA]</scope>
    <source>
        <strain evidence="11 12">IMCC26218</strain>
    </source>
</reference>
<evidence type="ECO:0000256" key="4">
    <source>
        <dbReference type="ARBA" id="ARBA00022833"/>
    </source>
</evidence>
<dbReference type="InterPro" id="IPR001915">
    <property type="entry name" value="Peptidase_M48"/>
</dbReference>
<evidence type="ECO:0000259" key="9">
    <source>
        <dbReference type="Pfam" id="PF01435"/>
    </source>
</evidence>
<dbReference type="Proteomes" id="UP000260665">
    <property type="component" value="Unassembled WGS sequence"/>
</dbReference>
<evidence type="ECO:0000256" key="1">
    <source>
        <dbReference type="ARBA" id="ARBA00022670"/>
    </source>
</evidence>
<dbReference type="GO" id="GO:0016020">
    <property type="term" value="C:membrane"/>
    <property type="evidence" value="ECO:0007669"/>
    <property type="project" value="TreeGrafter"/>
</dbReference>
<comment type="cofactor">
    <cofactor evidence="6">
        <name>Zn(2+)</name>
        <dbReference type="ChEBI" id="CHEBI:29105"/>
    </cofactor>
    <text evidence="6">Binds 1 zinc ion per subunit.</text>
</comment>
<dbReference type="PANTHER" id="PTHR22726:SF24">
    <property type="entry name" value="M48 FAMILY METALLOPEPTIDASE"/>
    <property type="match status" value="1"/>
</dbReference>
<organism evidence="11 12">
    <name type="scientific">Rhodoferax lacus</name>
    <dbReference type="NCBI Taxonomy" id="2184758"/>
    <lineage>
        <taxon>Bacteria</taxon>
        <taxon>Pseudomonadati</taxon>
        <taxon>Pseudomonadota</taxon>
        <taxon>Betaproteobacteria</taxon>
        <taxon>Burkholderiales</taxon>
        <taxon>Comamonadaceae</taxon>
        <taxon>Rhodoferax</taxon>
    </lineage>
</organism>
<dbReference type="PANTHER" id="PTHR22726">
    <property type="entry name" value="METALLOENDOPEPTIDASE OMA1"/>
    <property type="match status" value="1"/>
</dbReference>
<feature type="domain" description="DUF7092" evidence="10">
    <location>
        <begin position="28"/>
        <end position="103"/>
    </location>
</feature>
<evidence type="ECO:0000259" key="10">
    <source>
        <dbReference type="Pfam" id="PF23368"/>
    </source>
</evidence>
<keyword evidence="8" id="KW-0472">Membrane</keyword>
<dbReference type="GO" id="GO:0046872">
    <property type="term" value="F:metal ion binding"/>
    <property type="evidence" value="ECO:0007669"/>
    <property type="project" value="UniProtKB-KW"/>
</dbReference>
<evidence type="ECO:0000313" key="11">
    <source>
        <dbReference type="EMBL" id="RFO98227.1"/>
    </source>
</evidence>
<keyword evidence="5 6" id="KW-0482">Metalloprotease</keyword>
<dbReference type="Gene3D" id="3.30.2010.10">
    <property type="entry name" value="Metalloproteases ('zincins'), catalytic domain"/>
    <property type="match status" value="1"/>
</dbReference>
<dbReference type="Pfam" id="PF01435">
    <property type="entry name" value="Peptidase_M48"/>
    <property type="match status" value="1"/>
</dbReference>
<keyword evidence="1 6" id="KW-0645">Protease</keyword>
<dbReference type="InterPro" id="IPR051156">
    <property type="entry name" value="Mito/Outer_Membr_Metalloprot"/>
</dbReference>
<dbReference type="GO" id="GO:0051603">
    <property type="term" value="P:proteolysis involved in protein catabolic process"/>
    <property type="evidence" value="ECO:0007669"/>
    <property type="project" value="TreeGrafter"/>
</dbReference>
<dbReference type="Pfam" id="PF23368">
    <property type="entry name" value="DUF7092"/>
    <property type="match status" value="1"/>
</dbReference>
<keyword evidence="12" id="KW-1185">Reference proteome</keyword>
<evidence type="ECO:0000256" key="3">
    <source>
        <dbReference type="ARBA" id="ARBA00022801"/>
    </source>
</evidence>
<dbReference type="CDD" id="cd07332">
    <property type="entry name" value="M48C_Oma1_like"/>
    <property type="match status" value="1"/>
</dbReference>
<evidence type="ECO:0000313" key="12">
    <source>
        <dbReference type="Proteomes" id="UP000260665"/>
    </source>
</evidence>
<evidence type="ECO:0000256" key="8">
    <source>
        <dbReference type="SAM" id="Phobius"/>
    </source>
</evidence>
<protein>
    <submittedName>
        <fullName evidence="11">Uncharacterized protein</fullName>
    </submittedName>
</protein>
<comment type="similarity">
    <text evidence="6">Belongs to the peptidase M48 family.</text>
</comment>
<dbReference type="AlphaFoldDB" id="A0A3E1RFS3"/>